<reference evidence="2 3" key="1">
    <citation type="submission" date="2018-06" db="EMBL/GenBank/DDBJ databases">
        <authorList>
            <consortium name="Pathogen Informatics"/>
            <person name="Doyle S."/>
        </authorList>
    </citation>
    <scope>NUCLEOTIDE SEQUENCE [LARGE SCALE GENOMIC DNA]</scope>
    <source>
        <strain evidence="2 3">NCTC10975</strain>
    </source>
</reference>
<sequence length="67" mass="7771">MSTIDYPEKKASRSIRQQATMQSHILTRYYKFYRHNGASFSATIVNELFLGINVALFGVWNPLFGRK</sequence>
<organism evidence="2 3">
    <name type="scientific">Proteus mirabilis</name>
    <dbReference type="NCBI Taxonomy" id="584"/>
    <lineage>
        <taxon>Bacteria</taxon>
        <taxon>Pseudomonadati</taxon>
        <taxon>Pseudomonadota</taxon>
        <taxon>Gammaproteobacteria</taxon>
        <taxon>Enterobacterales</taxon>
        <taxon>Morganellaceae</taxon>
        <taxon>Proteus</taxon>
    </lineage>
</organism>
<accession>A0A2X2DDX5</accession>
<evidence type="ECO:0000256" key="1">
    <source>
        <dbReference type="SAM" id="Phobius"/>
    </source>
</evidence>
<name>A0A2X2DDX5_PROMI</name>
<feature type="transmembrane region" description="Helical" evidence="1">
    <location>
        <begin position="38"/>
        <end position="60"/>
    </location>
</feature>
<keyword evidence="1" id="KW-1133">Transmembrane helix</keyword>
<keyword evidence="1" id="KW-0812">Transmembrane</keyword>
<evidence type="ECO:0000313" key="2">
    <source>
        <dbReference type="EMBL" id="SPY93929.1"/>
    </source>
</evidence>
<proteinExistence type="predicted"/>
<dbReference type="AlphaFoldDB" id="A0A2X2DDX5"/>
<keyword evidence="1" id="KW-0472">Membrane</keyword>
<gene>
    <name evidence="2" type="primary">bcsA_4</name>
    <name evidence="2" type="ORF">NCTC10975_00257</name>
</gene>
<dbReference type="Proteomes" id="UP000251485">
    <property type="component" value="Unassembled WGS sequence"/>
</dbReference>
<evidence type="ECO:0000313" key="3">
    <source>
        <dbReference type="Proteomes" id="UP000251485"/>
    </source>
</evidence>
<protein>
    <submittedName>
        <fullName evidence="2">Cellulose synthase catalytic subunit [UDP-forming]</fullName>
    </submittedName>
</protein>
<dbReference type="EMBL" id="UAUE01000001">
    <property type="protein sequence ID" value="SPY93929.1"/>
    <property type="molecule type" value="Genomic_DNA"/>
</dbReference>